<dbReference type="GO" id="GO:0005524">
    <property type="term" value="F:ATP binding"/>
    <property type="evidence" value="ECO:0007669"/>
    <property type="project" value="UniProtKB-KW"/>
</dbReference>
<evidence type="ECO:0000256" key="11">
    <source>
        <dbReference type="HAMAP-Rule" id="MF_00244"/>
    </source>
</evidence>
<protein>
    <recommendedName>
        <fullName evidence="11">Probable nicotinate-nucleotide adenylyltransferase</fullName>
        <ecNumber evidence="11">2.7.7.18</ecNumber>
    </recommendedName>
    <alternativeName>
        <fullName evidence="11">Deamido-NAD(+) diphosphorylase</fullName>
    </alternativeName>
    <alternativeName>
        <fullName evidence="11">Deamido-NAD(+) pyrophosphorylase</fullName>
    </alternativeName>
    <alternativeName>
        <fullName evidence="11">Nicotinate mononucleotide adenylyltransferase</fullName>
        <shortName evidence="11">NaMN adenylyltransferase</shortName>
    </alternativeName>
</protein>
<dbReference type="NCBIfam" id="TIGR00482">
    <property type="entry name" value="nicotinate (nicotinamide) nucleotide adenylyltransferase"/>
    <property type="match status" value="1"/>
</dbReference>
<dbReference type="InterPro" id="IPR005248">
    <property type="entry name" value="NadD/NMNAT"/>
</dbReference>
<keyword evidence="8 11" id="KW-0067">ATP-binding</keyword>
<dbReference type="GO" id="GO:0009435">
    <property type="term" value="P:NAD+ biosynthetic process"/>
    <property type="evidence" value="ECO:0007669"/>
    <property type="project" value="UniProtKB-UniRule"/>
</dbReference>
<evidence type="ECO:0000259" key="12">
    <source>
        <dbReference type="Pfam" id="PF01467"/>
    </source>
</evidence>
<evidence type="ECO:0000256" key="5">
    <source>
        <dbReference type="ARBA" id="ARBA00022679"/>
    </source>
</evidence>
<dbReference type="NCBIfam" id="TIGR00125">
    <property type="entry name" value="cyt_tran_rel"/>
    <property type="match status" value="1"/>
</dbReference>
<evidence type="ECO:0000313" key="13">
    <source>
        <dbReference type="EMBL" id="KMQ73715.1"/>
    </source>
</evidence>
<dbReference type="NCBIfam" id="NF000840">
    <property type="entry name" value="PRK00071.1-3"/>
    <property type="match status" value="1"/>
</dbReference>
<keyword evidence="9 11" id="KW-0520">NAD</keyword>
<evidence type="ECO:0000256" key="10">
    <source>
        <dbReference type="ARBA" id="ARBA00048721"/>
    </source>
</evidence>
<evidence type="ECO:0000256" key="8">
    <source>
        <dbReference type="ARBA" id="ARBA00022840"/>
    </source>
</evidence>
<accession>A0A0J7LXV0</accession>
<comment type="pathway">
    <text evidence="2 11">Cofactor biosynthesis; NAD(+) biosynthesis; deamido-NAD(+) from nicotinate D-ribonucleotide: step 1/1.</text>
</comment>
<dbReference type="HAMAP" id="MF_00244">
    <property type="entry name" value="NaMN_adenylyltr"/>
    <property type="match status" value="1"/>
</dbReference>
<sequence length="216" mass="23664">MHVIYGGTFDPVHHGHLRLALEVSDRLGVGSVSLVPCHIPPHRGQTGASSDQRLAMLRLAIAGEPQLRIDNRELAREGASYTADTLRQLRAELGPDEPLAMVVGTDAFASFDRWREWQQIPELAHVIVVRRPGPALDPAGKPARLLAERLVSGPEALHHSPCGGFLQMDPPLLDISATGIRECIGDGRSPRYLVPDQVWQEIRRQALYGACPDGNF</sequence>
<keyword evidence="5 11" id="KW-0808">Transferase</keyword>
<comment type="similarity">
    <text evidence="3 11">Belongs to the NadD family.</text>
</comment>
<keyword evidence="7 11" id="KW-0547">Nucleotide-binding</keyword>
<comment type="caution">
    <text evidence="13">The sequence shown here is derived from an EMBL/GenBank/DDBJ whole genome shotgun (WGS) entry which is preliminary data.</text>
</comment>
<dbReference type="EMBL" id="LFBU01000002">
    <property type="protein sequence ID" value="KMQ73715.1"/>
    <property type="molecule type" value="Genomic_DNA"/>
</dbReference>
<keyword evidence="6 11" id="KW-0548">Nucleotidyltransferase</keyword>
<name>A0A0J7LXV0_9GAMM</name>
<dbReference type="SUPFAM" id="SSF52374">
    <property type="entry name" value="Nucleotidylyl transferase"/>
    <property type="match status" value="1"/>
</dbReference>
<evidence type="ECO:0000256" key="1">
    <source>
        <dbReference type="ARBA" id="ARBA00002324"/>
    </source>
</evidence>
<dbReference type="RefSeq" id="WP_048497934.1">
    <property type="nucleotide sequence ID" value="NZ_LFBU01000002.1"/>
</dbReference>
<comment type="function">
    <text evidence="1 11">Catalyzes the reversible adenylation of nicotinate mononucleotide (NaMN) to nicotinic acid adenine dinucleotide (NaAD).</text>
</comment>
<dbReference type="EC" id="2.7.7.18" evidence="11"/>
<dbReference type="InterPro" id="IPR014729">
    <property type="entry name" value="Rossmann-like_a/b/a_fold"/>
</dbReference>
<feature type="domain" description="Cytidyltransferase-like" evidence="12">
    <location>
        <begin position="4"/>
        <end position="182"/>
    </location>
</feature>
<keyword evidence="4 11" id="KW-0662">Pyridine nucleotide biosynthesis</keyword>
<dbReference type="STRING" id="1658765.Msub_20935"/>
<dbReference type="NCBIfam" id="NF000839">
    <property type="entry name" value="PRK00071.1-1"/>
    <property type="match status" value="1"/>
</dbReference>
<evidence type="ECO:0000256" key="9">
    <source>
        <dbReference type="ARBA" id="ARBA00023027"/>
    </source>
</evidence>
<organism evidence="13 14">
    <name type="scientific">Marinobacter subterrani</name>
    <dbReference type="NCBI Taxonomy" id="1658765"/>
    <lineage>
        <taxon>Bacteria</taxon>
        <taxon>Pseudomonadati</taxon>
        <taxon>Pseudomonadota</taxon>
        <taxon>Gammaproteobacteria</taxon>
        <taxon>Pseudomonadales</taxon>
        <taxon>Marinobacteraceae</taxon>
        <taxon>Marinobacter</taxon>
    </lineage>
</organism>
<dbReference type="OrthoDB" id="5295945at2"/>
<evidence type="ECO:0000256" key="2">
    <source>
        <dbReference type="ARBA" id="ARBA00005019"/>
    </source>
</evidence>
<dbReference type="PANTHER" id="PTHR39321:SF3">
    <property type="entry name" value="PHOSPHOPANTETHEINE ADENYLYLTRANSFERASE"/>
    <property type="match status" value="1"/>
</dbReference>
<gene>
    <name evidence="11" type="primary">nadD</name>
    <name evidence="13" type="ORF">Msub_20935</name>
</gene>
<dbReference type="InterPro" id="IPR004821">
    <property type="entry name" value="Cyt_trans-like"/>
</dbReference>
<dbReference type="Pfam" id="PF01467">
    <property type="entry name" value="CTP_transf_like"/>
    <property type="match status" value="1"/>
</dbReference>
<dbReference type="UniPathway" id="UPA00253">
    <property type="reaction ID" value="UER00332"/>
</dbReference>
<dbReference type="GO" id="GO:0004515">
    <property type="term" value="F:nicotinate-nucleotide adenylyltransferase activity"/>
    <property type="evidence" value="ECO:0007669"/>
    <property type="project" value="UniProtKB-UniRule"/>
</dbReference>
<dbReference type="AlphaFoldDB" id="A0A0J7LXV0"/>
<evidence type="ECO:0000256" key="4">
    <source>
        <dbReference type="ARBA" id="ARBA00022642"/>
    </source>
</evidence>
<proteinExistence type="inferred from homology"/>
<dbReference type="Proteomes" id="UP000036102">
    <property type="component" value="Unassembled WGS sequence"/>
</dbReference>
<dbReference type="PATRIC" id="fig|1658765.3.peg.4194"/>
<evidence type="ECO:0000256" key="7">
    <source>
        <dbReference type="ARBA" id="ARBA00022741"/>
    </source>
</evidence>
<dbReference type="CDD" id="cd02165">
    <property type="entry name" value="NMNAT"/>
    <property type="match status" value="1"/>
</dbReference>
<evidence type="ECO:0000256" key="3">
    <source>
        <dbReference type="ARBA" id="ARBA00009014"/>
    </source>
</evidence>
<dbReference type="PANTHER" id="PTHR39321">
    <property type="entry name" value="NICOTINATE-NUCLEOTIDE ADENYLYLTRANSFERASE-RELATED"/>
    <property type="match status" value="1"/>
</dbReference>
<dbReference type="Gene3D" id="3.40.50.620">
    <property type="entry name" value="HUPs"/>
    <property type="match status" value="1"/>
</dbReference>
<keyword evidence="14" id="KW-1185">Reference proteome</keyword>
<reference evidence="13 14" key="1">
    <citation type="submission" date="2015-06" db="EMBL/GenBank/DDBJ databases">
        <title>Marinobacter subterrani, a genetically tractable neutrophilic iron-oxidizing strain isolated from the Soudan Iron Mine.</title>
        <authorList>
            <person name="Bonis B.M."/>
            <person name="Gralnick J.A."/>
        </authorList>
    </citation>
    <scope>NUCLEOTIDE SEQUENCE [LARGE SCALE GENOMIC DNA]</scope>
    <source>
        <strain evidence="13 14">JG233</strain>
    </source>
</reference>
<evidence type="ECO:0000256" key="6">
    <source>
        <dbReference type="ARBA" id="ARBA00022695"/>
    </source>
</evidence>
<evidence type="ECO:0000313" key="14">
    <source>
        <dbReference type="Proteomes" id="UP000036102"/>
    </source>
</evidence>
<comment type="catalytic activity">
    <reaction evidence="10 11">
        <text>nicotinate beta-D-ribonucleotide + ATP + H(+) = deamido-NAD(+) + diphosphate</text>
        <dbReference type="Rhea" id="RHEA:22860"/>
        <dbReference type="ChEBI" id="CHEBI:15378"/>
        <dbReference type="ChEBI" id="CHEBI:30616"/>
        <dbReference type="ChEBI" id="CHEBI:33019"/>
        <dbReference type="ChEBI" id="CHEBI:57502"/>
        <dbReference type="ChEBI" id="CHEBI:58437"/>
        <dbReference type="EC" id="2.7.7.18"/>
    </reaction>
</comment>